<dbReference type="SUPFAM" id="SSF103196">
    <property type="entry name" value="Roadblock/LC7 domain"/>
    <property type="match status" value="1"/>
</dbReference>
<dbReference type="Gene3D" id="3.30.450.30">
    <property type="entry name" value="Dynein light chain 2a, cytoplasmic"/>
    <property type="match status" value="1"/>
</dbReference>
<dbReference type="GO" id="GO:0005085">
    <property type="term" value="F:guanyl-nucleotide exchange factor activity"/>
    <property type="evidence" value="ECO:0007669"/>
    <property type="project" value="InterPro"/>
</dbReference>
<proteinExistence type="predicted"/>
<evidence type="ECO:0000259" key="1">
    <source>
        <dbReference type="SMART" id="SM00960"/>
    </source>
</evidence>
<organism evidence="2 3">
    <name type="scientific">candidate division TA06 bacterium</name>
    <dbReference type="NCBI Taxonomy" id="2250710"/>
    <lineage>
        <taxon>Bacteria</taxon>
        <taxon>Bacteria division TA06</taxon>
    </lineage>
</organism>
<dbReference type="InterPro" id="IPR037587">
    <property type="entry name" value="LAMTOR2-like"/>
</dbReference>
<dbReference type="AlphaFoldDB" id="A0A523UXA6"/>
<dbReference type="PANTHER" id="PTHR13323">
    <property type="entry name" value="LATE ENDOSOMAL/LYSOSOMAL MP1 INTERACTING PROTEIN"/>
    <property type="match status" value="1"/>
</dbReference>
<dbReference type="EMBL" id="SOJN01000030">
    <property type="protein sequence ID" value="TET47174.1"/>
    <property type="molecule type" value="Genomic_DNA"/>
</dbReference>
<feature type="domain" description="Roadblock/LAMTOR2" evidence="1">
    <location>
        <begin position="33"/>
        <end position="123"/>
    </location>
</feature>
<accession>A0A523UXA6</accession>
<evidence type="ECO:0000313" key="3">
    <source>
        <dbReference type="Proteomes" id="UP000315525"/>
    </source>
</evidence>
<name>A0A523UXA6_UNCT6</name>
<sequence>MESGNCCSRGRPKKEPGTLQKSLSIFEEDYWAINQQLSYLLKSTNALIVLLIDRTGQVITSAGDLSRLDVPSFASLQAADVAATSQLASLIGEKEFGTLFHQGRRDSIYVALINSNIILVVIFDDRATLGLVRVRVKTVGEQVARIFERIFAKLDRKPVATPGFDDDFALEAEAEIDNLFK</sequence>
<dbReference type="GO" id="GO:0032008">
    <property type="term" value="P:positive regulation of TOR signaling"/>
    <property type="evidence" value="ECO:0007669"/>
    <property type="project" value="InterPro"/>
</dbReference>
<gene>
    <name evidence="2" type="ORF">E3J62_02205</name>
</gene>
<comment type="caution">
    <text evidence="2">The sequence shown here is derived from an EMBL/GenBank/DDBJ whole genome shotgun (WGS) entry which is preliminary data.</text>
</comment>
<reference evidence="2 3" key="1">
    <citation type="submission" date="2019-03" db="EMBL/GenBank/DDBJ databases">
        <title>Metabolic potential of uncultured bacteria and archaea associated with petroleum seepage in deep-sea sediments.</title>
        <authorList>
            <person name="Dong X."/>
            <person name="Hubert C."/>
        </authorList>
    </citation>
    <scope>NUCLEOTIDE SEQUENCE [LARGE SCALE GENOMIC DNA]</scope>
    <source>
        <strain evidence="2">E44_bin18</strain>
    </source>
</reference>
<dbReference type="GO" id="GO:0060090">
    <property type="term" value="F:molecular adaptor activity"/>
    <property type="evidence" value="ECO:0007669"/>
    <property type="project" value="InterPro"/>
</dbReference>
<dbReference type="InterPro" id="IPR004942">
    <property type="entry name" value="Roadblock/LAMTOR2_dom"/>
</dbReference>
<dbReference type="SMART" id="SM00960">
    <property type="entry name" value="Robl_LC7"/>
    <property type="match status" value="1"/>
</dbReference>
<protein>
    <submittedName>
        <fullName evidence="2">Roadblock/LC7 domain-containing protein</fullName>
    </submittedName>
</protein>
<evidence type="ECO:0000313" key="2">
    <source>
        <dbReference type="EMBL" id="TET47174.1"/>
    </source>
</evidence>
<dbReference type="Pfam" id="PF03259">
    <property type="entry name" value="Robl_LC7"/>
    <property type="match status" value="1"/>
</dbReference>
<dbReference type="Proteomes" id="UP000315525">
    <property type="component" value="Unassembled WGS sequence"/>
</dbReference>